<dbReference type="GO" id="GO:0045259">
    <property type="term" value="C:proton-transporting ATP synthase complex"/>
    <property type="evidence" value="ECO:0007669"/>
    <property type="project" value="UniProtKB-KW"/>
</dbReference>
<evidence type="ECO:0000256" key="6">
    <source>
        <dbReference type="ARBA" id="ARBA00022989"/>
    </source>
</evidence>
<dbReference type="GO" id="GO:0046961">
    <property type="term" value="F:proton-transporting ATPase activity, rotational mechanism"/>
    <property type="evidence" value="ECO:0007669"/>
    <property type="project" value="TreeGrafter"/>
</dbReference>
<comment type="caution">
    <text evidence="15">The sequence shown here is derived from an EMBL/GenBank/DDBJ whole genome shotgun (WGS) entry which is preliminary data.</text>
</comment>
<name>A0A1G2HW52_9BACT</name>
<keyword evidence="8 12" id="KW-0472">Membrane</keyword>
<evidence type="ECO:0000256" key="13">
    <source>
        <dbReference type="RuleBase" id="RU003848"/>
    </source>
</evidence>
<evidence type="ECO:0000256" key="10">
    <source>
        <dbReference type="ARBA" id="ARBA00025198"/>
    </source>
</evidence>
<evidence type="ECO:0000256" key="4">
    <source>
        <dbReference type="ARBA" id="ARBA00022692"/>
    </source>
</evidence>
<keyword evidence="14" id="KW-0175">Coiled coil</keyword>
<dbReference type="EMBL" id="MHOP01000002">
    <property type="protein sequence ID" value="OGZ66695.1"/>
    <property type="molecule type" value="Genomic_DNA"/>
</dbReference>
<dbReference type="GO" id="GO:0005886">
    <property type="term" value="C:plasma membrane"/>
    <property type="evidence" value="ECO:0007669"/>
    <property type="project" value="UniProtKB-SubCell"/>
</dbReference>
<dbReference type="PANTHER" id="PTHR33445">
    <property type="entry name" value="ATP SYNTHASE SUBUNIT B', CHLOROPLASTIC"/>
    <property type="match status" value="1"/>
</dbReference>
<keyword evidence="4 12" id="KW-0812">Transmembrane</keyword>
<reference evidence="15 16" key="1">
    <citation type="journal article" date="2016" name="Nat. Commun.">
        <title>Thousands of microbial genomes shed light on interconnected biogeochemical processes in an aquifer system.</title>
        <authorList>
            <person name="Anantharaman K."/>
            <person name="Brown C.T."/>
            <person name="Hug L.A."/>
            <person name="Sharon I."/>
            <person name="Castelle C.J."/>
            <person name="Probst A.J."/>
            <person name="Thomas B.C."/>
            <person name="Singh A."/>
            <person name="Wilkins M.J."/>
            <person name="Karaoz U."/>
            <person name="Brodie E.L."/>
            <person name="Williams K.H."/>
            <person name="Hubbard S.S."/>
            <person name="Banfield J.F."/>
        </authorList>
    </citation>
    <scope>NUCLEOTIDE SEQUENCE [LARGE SCALE GENOMIC DNA]</scope>
</reference>
<feature type="transmembrane region" description="Helical" evidence="12">
    <location>
        <begin position="15"/>
        <end position="32"/>
    </location>
</feature>
<evidence type="ECO:0000256" key="8">
    <source>
        <dbReference type="ARBA" id="ARBA00023136"/>
    </source>
</evidence>
<keyword evidence="5 12" id="KW-0375">Hydrogen ion transport</keyword>
<proteinExistence type="inferred from homology"/>
<dbReference type="Proteomes" id="UP000178774">
    <property type="component" value="Unassembled WGS sequence"/>
</dbReference>
<evidence type="ECO:0000256" key="3">
    <source>
        <dbReference type="ARBA" id="ARBA00022547"/>
    </source>
</evidence>
<comment type="similarity">
    <text evidence="1 12 13">Belongs to the ATPase B chain family.</text>
</comment>
<evidence type="ECO:0000313" key="16">
    <source>
        <dbReference type="Proteomes" id="UP000178774"/>
    </source>
</evidence>
<gene>
    <name evidence="12" type="primary">atpF</name>
    <name evidence="15" type="ORF">A2822_00665</name>
</gene>
<evidence type="ECO:0000256" key="9">
    <source>
        <dbReference type="ARBA" id="ARBA00023310"/>
    </source>
</evidence>
<dbReference type="GO" id="GO:0012505">
    <property type="term" value="C:endomembrane system"/>
    <property type="evidence" value="ECO:0007669"/>
    <property type="project" value="UniProtKB-SubCell"/>
</dbReference>
<dbReference type="CDD" id="cd06503">
    <property type="entry name" value="ATP-synt_Fo_b"/>
    <property type="match status" value="1"/>
</dbReference>
<dbReference type="HAMAP" id="MF_01398">
    <property type="entry name" value="ATP_synth_b_bprime"/>
    <property type="match status" value="1"/>
</dbReference>
<dbReference type="Pfam" id="PF00430">
    <property type="entry name" value="ATP-synt_B"/>
    <property type="match status" value="1"/>
</dbReference>
<evidence type="ECO:0000256" key="11">
    <source>
        <dbReference type="ARBA" id="ARBA00037847"/>
    </source>
</evidence>
<keyword evidence="2 12" id="KW-0813">Transport</keyword>
<evidence type="ECO:0000256" key="2">
    <source>
        <dbReference type="ARBA" id="ARBA00022448"/>
    </source>
</evidence>
<dbReference type="GO" id="GO:0046933">
    <property type="term" value="F:proton-transporting ATP synthase activity, rotational mechanism"/>
    <property type="evidence" value="ECO:0007669"/>
    <property type="project" value="UniProtKB-UniRule"/>
</dbReference>
<evidence type="ECO:0000256" key="12">
    <source>
        <dbReference type="HAMAP-Rule" id="MF_01398"/>
    </source>
</evidence>
<keyword evidence="9 12" id="KW-0066">ATP synthesis</keyword>
<keyword evidence="7 12" id="KW-0406">Ion transport</keyword>
<keyword evidence="6 12" id="KW-1133">Transmembrane helix</keyword>
<dbReference type="InterPro" id="IPR002146">
    <property type="entry name" value="ATP_synth_b/b'su_bac/chlpt"/>
</dbReference>
<dbReference type="InterPro" id="IPR050059">
    <property type="entry name" value="ATP_synthase_B_chain"/>
</dbReference>
<dbReference type="Gene3D" id="6.10.250.1580">
    <property type="match status" value="1"/>
</dbReference>
<feature type="coiled-coil region" evidence="14">
    <location>
        <begin position="87"/>
        <end position="133"/>
    </location>
</feature>
<comment type="function">
    <text evidence="12">Component of the F(0) channel, it forms part of the peripheral stalk, linking F(1) to F(0).</text>
</comment>
<evidence type="ECO:0000256" key="7">
    <source>
        <dbReference type="ARBA" id="ARBA00023065"/>
    </source>
</evidence>
<dbReference type="PANTHER" id="PTHR33445:SF2">
    <property type="entry name" value="ATP SYNTHASE SUBUNIT B', CHLOROPLASTIC"/>
    <property type="match status" value="1"/>
</dbReference>
<comment type="function">
    <text evidence="10 12">F(1)F(0) ATP synthase produces ATP from ADP in the presence of a proton or sodium gradient. F-type ATPases consist of two structural domains, F(1) containing the extramembraneous catalytic core and F(0) containing the membrane proton channel, linked together by a central stalk and a peripheral stalk. During catalysis, ATP synthesis in the catalytic domain of F(1) is coupled via a rotary mechanism of the central stalk subunits to proton translocation.</text>
</comment>
<evidence type="ECO:0000256" key="5">
    <source>
        <dbReference type="ARBA" id="ARBA00022781"/>
    </source>
</evidence>
<comment type="subcellular location">
    <subcellularLocation>
        <location evidence="12">Cell membrane</location>
        <topology evidence="12">Single-pass membrane protein</topology>
    </subcellularLocation>
    <subcellularLocation>
        <location evidence="11">Endomembrane system</location>
        <topology evidence="11">Single-pass membrane protein</topology>
    </subcellularLocation>
</comment>
<evidence type="ECO:0000256" key="1">
    <source>
        <dbReference type="ARBA" id="ARBA00005513"/>
    </source>
</evidence>
<organism evidence="15 16">
    <name type="scientific">Candidatus Staskawiczbacteria bacterium RIFCSPHIGHO2_01_FULL_41_41</name>
    <dbReference type="NCBI Taxonomy" id="1802203"/>
    <lineage>
        <taxon>Bacteria</taxon>
        <taxon>Candidatus Staskawicziibacteriota</taxon>
    </lineage>
</organism>
<sequence length="171" mass="19541">MVNLYEILQKIGFDWQVALANLVNFLIILFLLKKFAFKPIGKLIKDRQDKISEGLQKAKEADVRLAQVDAIAILRLKETDQKSAVMMSQAQERAKKLEEGLVKKAQERQRQLLAQAEDQHKKAQEESQRQILKEAGVLVKEMIVKTVELKPEAVDEALIEKAVLQLHHGKH</sequence>
<protein>
    <recommendedName>
        <fullName evidence="12">ATP synthase subunit b</fullName>
    </recommendedName>
    <alternativeName>
        <fullName evidence="12">ATP synthase F(0) sector subunit b</fullName>
    </alternativeName>
    <alternativeName>
        <fullName evidence="12">ATPase subunit I</fullName>
    </alternativeName>
    <alternativeName>
        <fullName evidence="12">F-type ATPase subunit b</fullName>
        <shortName evidence="12">F-ATPase subunit b</shortName>
    </alternativeName>
</protein>
<accession>A0A1G2HW52</accession>
<evidence type="ECO:0000256" key="14">
    <source>
        <dbReference type="SAM" id="Coils"/>
    </source>
</evidence>
<comment type="subunit">
    <text evidence="12">F-type ATPases have 2 components, F(1) - the catalytic core - and F(0) - the membrane proton channel. F(1) has five subunits: alpha(3), beta(3), gamma(1), delta(1), epsilon(1). F(0) has three main subunits: a(1), b(2) and c(10-14). The alpha and beta chains form an alternating ring which encloses part of the gamma chain. F(1) is attached to F(0) by a central stalk formed by the gamma and epsilon chains, while a peripheral stalk is formed by the delta and b chains.</text>
</comment>
<evidence type="ECO:0000313" key="15">
    <source>
        <dbReference type="EMBL" id="OGZ66695.1"/>
    </source>
</evidence>
<keyword evidence="3 12" id="KW-0138">CF(0)</keyword>
<keyword evidence="12" id="KW-1003">Cell membrane</keyword>
<dbReference type="AlphaFoldDB" id="A0A1G2HW52"/>